<proteinExistence type="inferred from homology"/>
<dbReference type="InterPro" id="IPR002539">
    <property type="entry name" value="MaoC-like_dom"/>
</dbReference>
<dbReference type="SUPFAM" id="SSF50249">
    <property type="entry name" value="Nucleic acid-binding proteins"/>
    <property type="match status" value="1"/>
</dbReference>
<dbReference type="PANTHER" id="PTHR34075:SF5">
    <property type="entry name" value="BLR3430 PROTEIN"/>
    <property type="match status" value="1"/>
</dbReference>
<feature type="domain" description="MaoC-like" evidence="2">
    <location>
        <begin position="151"/>
        <end position="243"/>
    </location>
</feature>
<reference evidence="5 6" key="1">
    <citation type="submission" date="2020-02" db="EMBL/GenBank/DDBJ databases">
        <title>Whole-genome analyses of novel actinobacteria.</title>
        <authorList>
            <person name="Sahin N."/>
            <person name="Tatar D."/>
        </authorList>
    </citation>
    <scope>NUCLEOTIDE SEQUENCE [LARGE SCALE GENOMIC DNA]</scope>
    <source>
        <strain evidence="5 6">SB3404</strain>
    </source>
</reference>
<name>A0A6G4X9S1_9ACTN</name>
<feature type="domain" description="ChsH2 rubredoxin-like zinc ribbon" evidence="4">
    <location>
        <begin position="26"/>
        <end position="61"/>
    </location>
</feature>
<evidence type="ECO:0000259" key="2">
    <source>
        <dbReference type="Pfam" id="PF01575"/>
    </source>
</evidence>
<gene>
    <name evidence="5" type="ORF">G5C65_37890</name>
</gene>
<dbReference type="PANTHER" id="PTHR34075">
    <property type="entry name" value="BLR3430 PROTEIN"/>
    <property type="match status" value="1"/>
</dbReference>
<sequence>PQARPDPSPARRRPRPVVNRDNAGFWDGVAGHRLLLQRCDSCAALRFPWLPGCNSCGAADWSPVEASGRGTVYSYVVVHHPSLPGRSGPYAVALVELAEGVRIVSGITGVPPGEVRIGMPVELGFERVDEELELPVFRAAAPAEGGGPQPLEVPVTRTLVVAGAVASRDFQDVHHDAEAARENGSPDMFMNILTTNGLVGRYVAEWAGPSARLRRVAIRLGVPNYPGDTMTLTGRVTAAGDDGTVELSVTGRNRLGTHVSGTVAVSIPGPAPAPGPGPGPDPA</sequence>
<dbReference type="AlphaFoldDB" id="A0A6G4X9S1"/>
<evidence type="ECO:0000313" key="5">
    <source>
        <dbReference type="EMBL" id="NGO73993.1"/>
    </source>
</evidence>
<dbReference type="RefSeq" id="WP_206442739.1">
    <property type="nucleotide sequence ID" value="NZ_JAAKZZ010001053.1"/>
</dbReference>
<dbReference type="Proteomes" id="UP000477722">
    <property type="component" value="Unassembled WGS sequence"/>
</dbReference>
<feature type="domain" description="ChsH2 C-terminal OB-fold" evidence="3">
    <location>
        <begin position="64"/>
        <end position="125"/>
    </location>
</feature>
<dbReference type="SUPFAM" id="SSF54637">
    <property type="entry name" value="Thioesterase/thiol ester dehydrase-isomerase"/>
    <property type="match status" value="1"/>
</dbReference>
<feature type="non-terminal residue" evidence="5">
    <location>
        <position position="1"/>
    </location>
</feature>
<dbReference type="InterPro" id="IPR012340">
    <property type="entry name" value="NA-bd_OB-fold"/>
</dbReference>
<dbReference type="InterPro" id="IPR002878">
    <property type="entry name" value="ChsH2_C"/>
</dbReference>
<dbReference type="Pfam" id="PF01575">
    <property type="entry name" value="MaoC_dehydratas"/>
    <property type="match status" value="1"/>
</dbReference>
<protein>
    <submittedName>
        <fullName evidence="5">Protein dehydratase</fullName>
    </submittedName>
</protein>
<dbReference type="CDD" id="cd03455">
    <property type="entry name" value="SAV4209"/>
    <property type="match status" value="1"/>
</dbReference>
<accession>A0A6G4X9S1</accession>
<dbReference type="InterPro" id="IPR029069">
    <property type="entry name" value="HotDog_dom_sf"/>
</dbReference>
<dbReference type="InterPro" id="IPR022002">
    <property type="entry name" value="ChsH2_Znr"/>
</dbReference>
<dbReference type="InterPro" id="IPR052513">
    <property type="entry name" value="Thioester_dehydratase-like"/>
</dbReference>
<evidence type="ECO:0000259" key="4">
    <source>
        <dbReference type="Pfam" id="PF12172"/>
    </source>
</evidence>
<feature type="non-terminal residue" evidence="5">
    <location>
        <position position="283"/>
    </location>
</feature>
<dbReference type="EMBL" id="JAAKZZ010001053">
    <property type="protein sequence ID" value="NGO73993.1"/>
    <property type="molecule type" value="Genomic_DNA"/>
</dbReference>
<dbReference type="Pfam" id="PF12172">
    <property type="entry name" value="zf-ChsH2"/>
    <property type="match status" value="1"/>
</dbReference>
<evidence type="ECO:0000256" key="1">
    <source>
        <dbReference type="ARBA" id="ARBA00005254"/>
    </source>
</evidence>
<dbReference type="Gene3D" id="3.10.129.10">
    <property type="entry name" value="Hotdog Thioesterase"/>
    <property type="match status" value="1"/>
</dbReference>
<dbReference type="Pfam" id="PF01796">
    <property type="entry name" value="OB_ChsH2_C"/>
    <property type="match status" value="1"/>
</dbReference>
<evidence type="ECO:0000313" key="6">
    <source>
        <dbReference type="Proteomes" id="UP000477722"/>
    </source>
</evidence>
<comment type="similarity">
    <text evidence="1">Belongs to the enoyl-CoA hydratase/isomerase family.</text>
</comment>
<comment type="caution">
    <text evidence="5">The sequence shown here is derived from an EMBL/GenBank/DDBJ whole genome shotgun (WGS) entry which is preliminary data.</text>
</comment>
<organism evidence="5 6">
    <name type="scientific">Streptomyces boncukensis</name>
    <dbReference type="NCBI Taxonomy" id="2711219"/>
    <lineage>
        <taxon>Bacteria</taxon>
        <taxon>Bacillati</taxon>
        <taxon>Actinomycetota</taxon>
        <taxon>Actinomycetes</taxon>
        <taxon>Kitasatosporales</taxon>
        <taxon>Streptomycetaceae</taxon>
        <taxon>Streptomyces</taxon>
    </lineage>
</organism>
<keyword evidence="6" id="KW-1185">Reference proteome</keyword>
<evidence type="ECO:0000259" key="3">
    <source>
        <dbReference type="Pfam" id="PF01796"/>
    </source>
</evidence>